<dbReference type="EMBL" id="CP037423">
    <property type="protein sequence ID" value="QDV44671.1"/>
    <property type="molecule type" value="Genomic_DNA"/>
</dbReference>
<keyword evidence="3" id="KW-0255">Endonuclease</keyword>
<keyword evidence="4" id="KW-1185">Reference proteome</keyword>
<dbReference type="GO" id="GO:0004527">
    <property type="term" value="F:exonuclease activity"/>
    <property type="evidence" value="ECO:0007669"/>
    <property type="project" value="UniProtKB-KW"/>
</dbReference>
<dbReference type="RefSeq" id="WP_145388966.1">
    <property type="nucleotide sequence ID" value="NZ_CP037423.1"/>
</dbReference>
<keyword evidence="3" id="KW-0540">Nuclease</keyword>
<feature type="transmembrane region" description="Helical" evidence="1">
    <location>
        <begin position="23"/>
        <end position="48"/>
    </location>
</feature>
<dbReference type="SUPFAM" id="SSF56219">
    <property type="entry name" value="DNase I-like"/>
    <property type="match status" value="1"/>
</dbReference>
<dbReference type="AlphaFoldDB" id="A0A518HUY5"/>
<dbReference type="GO" id="GO:0004519">
    <property type="term" value="F:endonuclease activity"/>
    <property type="evidence" value="ECO:0007669"/>
    <property type="project" value="UniProtKB-KW"/>
</dbReference>
<name>A0A518HUY5_9BACT</name>
<evidence type="ECO:0000313" key="4">
    <source>
        <dbReference type="Proteomes" id="UP000319004"/>
    </source>
</evidence>
<evidence type="ECO:0000259" key="2">
    <source>
        <dbReference type="Pfam" id="PF03372"/>
    </source>
</evidence>
<dbReference type="OrthoDB" id="9796594at2"/>
<keyword evidence="1" id="KW-0472">Membrane</keyword>
<evidence type="ECO:0000256" key="1">
    <source>
        <dbReference type="SAM" id="Phobius"/>
    </source>
</evidence>
<dbReference type="Pfam" id="PF03372">
    <property type="entry name" value="Exo_endo_phos"/>
    <property type="match status" value="1"/>
</dbReference>
<reference evidence="3 4" key="1">
    <citation type="submission" date="2019-03" db="EMBL/GenBank/DDBJ databases">
        <title>Deep-cultivation of Planctomycetes and their phenomic and genomic characterization uncovers novel biology.</title>
        <authorList>
            <person name="Wiegand S."/>
            <person name="Jogler M."/>
            <person name="Boedeker C."/>
            <person name="Pinto D."/>
            <person name="Vollmers J."/>
            <person name="Rivas-Marin E."/>
            <person name="Kohn T."/>
            <person name="Peeters S.H."/>
            <person name="Heuer A."/>
            <person name="Rast P."/>
            <person name="Oberbeckmann S."/>
            <person name="Bunk B."/>
            <person name="Jeske O."/>
            <person name="Meyerdierks A."/>
            <person name="Storesund J.E."/>
            <person name="Kallscheuer N."/>
            <person name="Luecker S."/>
            <person name="Lage O.M."/>
            <person name="Pohl T."/>
            <person name="Merkel B.J."/>
            <person name="Hornburger P."/>
            <person name="Mueller R.-W."/>
            <person name="Bruemmer F."/>
            <person name="Labrenz M."/>
            <person name="Spormann A.M."/>
            <person name="Op den Camp H."/>
            <person name="Overmann J."/>
            <person name="Amann R."/>
            <person name="Jetten M.S.M."/>
            <person name="Mascher T."/>
            <person name="Medema M.H."/>
            <person name="Devos D.P."/>
            <person name="Kaster A.-K."/>
            <person name="Ovreas L."/>
            <person name="Rohde M."/>
            <person name="Galperin M.Y."/>
            <person name="Jogler C."/>
        </authorList>
    </citation>
    <scope>NUCLEOTIDE SEQUENCE [LARGE SCALE GENOMIC DNA]</scope>
    <source>
        <strain evidence="3 4">Enr13</strain>
    </source>
</reference>
<organism evidence="3 4">
    <name type="scientific">Stieleria neptunia</name>
    <dbReference type="NCBI Taxonomy" id="2527979"/>
    <lineage>
        <taxon>Bacteria</taxon>
        <taxon>Pseudomonadati</taxon>
        <taxon>Planctomycetota</taxon>
        <taxon>Planctomycetia</taxon>
        <taxon>Pirellulales</taxon>
        <taxon>Pirellulaceae</taxon>
        <taxon>Stieleria</taxon>
    </lineage>
</organism>
<protein>
    <submittedName>
        <fullName evidence="3">Endonuclease/Exonuclease/phosphatase family protein</fullName>
    </submittedName>
</protein>
<dbReference type="InterPro" id="IPR036691">
    <property type="entry name" value="Endo/exonu/phosph_ase_sf"/>
</dbReference>
<keyword evidence="3" id="KW-0378">Hydrolase</keyword>
<feature type="transmembrane region" description="Helical" evidence="1">
    <location>
        <begin position="79"/>
        <end position="99"/>
    </location>
</feature>
<evidence type="ECO:0000313" key="3">
    <source>
        <dbReference type="EMBL" id="QDV44671.1"/>
    </source>
</evidence>
<feature type="domain" description="Endonuclease/exonuclease/phosphatase" evidence="2">
    <location>
        <begin position="115"/>
        <end position="323"/>
    </location>
</feature>
<keyword evidence="3" id="KW-0269">Exonuclease</keyword>
<keyword evidence="1" id="KW-0812">Transmembrane</keyword>
<proteinExistence type="predicted"/>
<dbReference type="InterPro" id="IPR005135">
    <property type="entry name" value="Endo/exonuclease/phosphatase"/>
</dbReference>
<dbReference type="Proteomes" id="UP000319004">
    <property type="component" value="Chromosome"/>
</dbReference>
<accession>A0A518HUY5</accession>
<dbReference type="KEGG" id="snep:Enr13x_45390"/>
<keyword evidence="1" id="KW-1133">Transmembrane helix</keyword>
<gene>
    <name evidence="3" type="ORF">Enr13x_45390</name>
</gene>
<dbReference type="Gene3D" id="3.60.10.10">
    <property type="entry name" value="Endonuclease/exonuclease/phosphatase"/>
    <property type="match status" value="1"/>
</dbReference>
<sequence length="334" mass="36954">MNELSDPPHIETPKRSSGLTEAVVALARLASLAVLLVTFATLFARWFWVSDLLANLRTQQLIAIVAVIALCTLVRQSRLAWIAAACFLVHFASIFVQLIPDPTTGPGGEPSLRVMTMNVLTGNRSYRQIVEEIRDVDPDVVAILELSRGLDDHLSDRLSLQYPHALTRPEDHGNFGIGIYSKHPFADAHAFELNEDIASIEAECLGYRLIATHPLPPMGARGFRSRNEHLALLAERIDRGRKRVPEQPIIVMGDLNVTPWSPHFGEFERRSGLRRAKQGLAVTPTWYAGGSRFPMGLVLDHILISPSLECASYRVGPGIGSDHRSVSVDVRRLP</sequence>
<feature type="transmembrane region" description="Helical" evidence="1">
    <location>
        <begin position="54"/>
        <end position="74"/>
    </location>
</feature>